<gene>
    <name evidence="1" type="ORF">T310_1898</name>
</gene>
<dbReference type="EMBL" id="LASV01000075">
    <property type="protein sequence ID" value="KKA24086.1"/>
    <property type="molecule type" value="Genomic_DNA"/>
</dbReference>
<dbReference type="RefSeq" id="XP_013330698.1">
    <property type="nucleotide sequence ID" value="XM_013475244.1"/>
</dbReference>
<reference evidence="1 2" key="1">
    <citation type="submission" date="2015-04" db="EMBL/GenBank/DDBJ databases">
        <authorList>
            <person name="Heijne W.H."/>
            <person name="Fedorova N.D."/>
            <person name="Nierman W.C."/>
            <person name="Vollebregt A.W."/>
            <person name="Zhao Z."/>
            <person name="Wu L."/>
            <person name="Kumar M."/>
            <person name="Stam H."/>
            <person name="van den Berg M.A."/>
            <person name="Pel H.J."/>
        </authorList>
    </citation>
    <scope>NUCLEOTIDE SEQUENCE [LARGE SCALE GENOMIC DNA]</scope>
    <source>
        <strain evidence="1 2">CBS 393.64</strain>
    </source>
</reference>
<dbReference type="Proteomes" id="UP000053958">
    <property type="component" value="Unassembled WGS sequence"/>
</dbReference>
<name>A0A0F4Z1W1_RASE3</name>
<proteinExistence type="predicted"/>
<keyword evidence="2" id="KW-1185">Reference proteome</keyword>
<evidence type="ECO:0000313" key="2">
    <source>
        <dbReference type="Proteomes" id="UP000053958"/>
    </source>
</evidence>
<organism evidence="1 2">
    <name type="scientific">Rasamsonia emersonii (strain ATCC 16479 / CBS 393.64 / IMI 116815)</name>
    <dbReference type="NCBI Taxonomy" id="1408163"/>
    <lineage>
        <taxon>Eukaryota</taxon>
        <taxon>Fungi</taxon>
        <taxon>Dikarya</taxon>
        <taxon>Ascomycota</taxon>
        <taxon>Pezizomycotina</taxon>
        <taxon>Eurotiomycetes</taxon>
        <taxon>Eurotiomycetidae</taxon>
        <taxon>Eurotiales</taxon>
        <taxon>Trichocomaceae</taxon>
        <taxon>Rasamsonia</taxon>
    </lineage>
</organism>
<sequence length="212" mass="24103">MAALPRMFPTSGRLGLLSLLSNPTSRWMHFFLRCKLAGQLQVKATATDLNLVARILTNRVNHLFERKQKLVSEDAVLHTREAYSQLWGLEAGELNWALPKSLQHCKTWEMEKQGKDVRLGMWKDLMHVLSTETKHDEIGSSLSEFVNDHPAWKGCLVGGSGWCRKQRIRSNSSTLKAMSQFFEGVRYRVDSAGLLRSEFTMGVEMLSCFNTV</sequence>
<accession>A0A0F4Z1W1</accession>
<dbReference type="GeneID" id="25314249"/>
<protein>
    <submittedName>
        <fullName evidence="1">Uncharacterized protein</fullName>
    </submittedName>
</protein>
<dbReference type="AlphaFoldDB" id="A0A0F4Z1W1"/>
<evidence type="ECO:0000313" key="1">
    <source>
        <dbReference type="EMBL" id="KKA24086.1"/>
    </source>
</evidence>
<comment type="caution">
    <text evidence="1">The sequence shown here is derived from an EMBL/GenBank/DDBJ whole genome shotgun (WGS) entry which is preliminary data.</text>
</comment>